<organism evidence="1 2">
    <name type="scientific">Arenibacter echinorum</name>
    <dbReference type="NCBI Taxonomy" id="440515"/>
    <lineage>
        <taxon>Bacteria</taxon>
        <taxon>Pseudomonadati</taxon>
        <taxon>Bacteroidota</taxon>
        <taxon>Flavobacteriia</taxon>
        <taxon>Flavobacteriales</taxon>
        <taxon>Flavobacteriaceae</taxon>
        <taxon>Arenibacter</taxon>
    </lineage>
</organism>
<evidence type="ECO:0000313" key="2">
    <source>
        <dbReference type="Proteomes" id="UP000249696"/>
    </source>
</evidence>
<protein>
    <submittedName>
        <fullName evidence="1">Uncharacterized protein</fullName>
    </submittedName>
</protein>
<gene>
    <name evidence="1" type="ORF">LV92_03395</name>
</gene>
<reference evidence="1 2" key="1">
    <citation type="submission" date="2018-06" db="EMBL/GenBank/DDBJ databases">
        <title>Genomic Encyclopedia of Archaeal and Bacterial Type Strains, Phase II (KMG-II): from individual species to whole genera.</title>
        <authorList>
            <person name="Goeker M."/>
        </authorList>
    </citation>
    <scope>NUCLEOTIDE SEQUENCE [LARGE SCALE GENOMIC DNA]</scope>
    <source>
        <strain evidence="1 2">DSM 23522</strain>
    </source>
</reference>
<dbReference type="Proteomes" id="UP000249696">
    <property type="component" value="Unassembled WGS sequence"/>
</dbReference>
<accession>A0A327QYV3</accession>
<evidence type="ECO:0000313" key="1">
    <source>
        <dbReference type="EMBL" id="RAJ09175.1"/>
    </source>
</evidence>
<dbReference type="AlphaFoldDB" id="A0A327QYV3"/>
<keyword evidence="2" id="KW-1185">Reference proteome</keyword>
<proteinExistence type="predicted"/>
<comment type="caution">
    <text evidence="1">The sequence shown here is derived from an EMBL/GenBank/DDBJ whole genome shotgun (WGS) entry which is preliminary data.</text>
</comment>
<dbReference type="EMBL" id="QLLN01000006">
    <property type="protein sequence ID" value="RAJ09175.1"/>
    <property type="molecule type" value="Genomic_DNA"/>
</dbReference>
<dbReference type="RefSeq" id="WP_111624749.1">
    <property type="nucleotide sequence ID" value="NZ_QLLN01000006.1"/>
</dbReference>
<name>A0A327QYV3_9FLAO</name>
<sequence length="77" mass="9060">MFKTDLDWAHSKLLQGSAIRLLKESMGYDSTPVPTERMFRSVKQVSEHSNPNTLVNWWYTQNILEMTFITISSILYY</sequence>